<name>A0A3M7PKQ2_BRAPC</name>
<protein>
    <submittedName>
        <fullName evidence="1">Uncharacterized protein</fullName>
    </submittedName>
</protein>
<dbReference type="Proteomes" id="UP000276133">
    <property type="component" value="Unassembled WGS sequence"/>
</dbReference>
<dbReference type="AlphaFoldDB" id="A0A3M7PKQ2"/>
<gene>
    <name evidence="1" type="ORF">BpHYR1_002119</name>
</gene>
<proteinExistence type="predicted"/>
<accession>A0A3M7PKQ2</accession>
<reference evidence="1 2" key="1">
    <citation type="journal article" date="2018" name="Sci. Rep.">
        <title>Genomic signatures of local adaptation to the degree of environmental predictability in rotifers.</title>
        <authorList>
            <person name="Franch-Gras L."/>
            <person name="Hahn C."/>
            <person name="Garcia-Roger E.M."/>
            <person name="Carmona M.J."/>
            <person name="Serra M."/>
            <person name="Gomez A."/>
        </authorList>
    </citation>
    <scope>NUCLEOTIDE SEQUENCE [LARGE SCALE GENOMIC DNA]</scope>
    <source>
        <strain evidence="1">HYR1</strain>
    </source>
</reference>
<comment type="caution">
    <text evidence="1">The sequence shown here is derived from an EMBL/GenBank/DDBJ whole genome shotgun (WGS) entry which is preliminary data.</text>
</comment>
<sequence length="71" mass="7829">MASLSGNVTLKVDFFLSSKSPFAKPFFTLIATKWFEDTAAAGSKSTDINDGIDWLVGFIFESIHDLTLTEH</sequence>
<evidence type="ECO:0000313" key="2">
    <source>
        <dbReference type="Proteomes" id="UP000276133"/>
    </source>
</evidence>
<feature type="non-terminal residue" evidence="1">
    <location>
        <position position="71"/>
    </location>
</feature>
<evidence type="ECO:0000313" key="1">
    <source>
        <dbReference type="EMBL" id="RMZ99280.1"/>
    </source>
</evidence>
<keyword evidence="2" id="KW-1185">Reference proteome</keyword>
<dbReference type="EMBL" id="REGN01010313">
    <property type="protein sequence ID" value="RMZ99280.1"/>
    <property type="molecule type" value="Genomic_DNA"/>
</dbReference>
<organism evidence="1 2">
    <name type="scientific">Brachionus plicatilis</name>
    <name type="common">Marine rotifer</name>
    <name type="synonym">Brachionus muelleri</name>
    <dbReference type="NCBI Taxonomy" id="10195"/>
    <lineage>
        <taxon>Eukaryota</taxon>
        <taxon>Metazoa</taxon>
        <taxon>Spiralia</taxon>
        <taxon>Gnathifera</taxon>
        <taxon>Rotifera</taxon>
        <taxon>Eurotatoria</taxon>
        <taxon>Monogononta</taxon>
        <taxon>Pseudotrocha</taxon>
        <taxon>Ploima</taxon>
        <taxon>Brachionidae</taxon>
        <taxon>Brachionus</taxon>
    </lineage>
</organism>